<sequence>MDTTKAKKELGWQPTYTSAETLAALAAAL</sequence>
<dbReference type="AlphaFoldDB" id="A0AAD1H250"/>
<evidence type="ECO:0000313" key="1">
    <source>
        <dbReference type="EMBL" id="BBU23532.1"/>
    </source>
</evidence>
<evidence type="ECO:0000313" key="2">
    <source>
        <dbReference type="Proteomes" id="UP000464624"/>
    </source>
</evidence>
<name>A0AAD1H250_MYCXE</name>
<gene>
    <name evidence="1" type="ORF">MYXE_33220</name>
</gene>
<protein>
    <recommendedName>
        <fullName evidence="3">UDP-glucose 4-epimerase</fullName>
    </recommendedName>
</protein>
<accession>A0AAD1H250</accession>
<dbReference type="EMBL" id="AP022314">
    <property type="protein sequence ID" value="BBU23532.1"/>
    <property type="molecule type" value="Genomic_DNA"/>
</dbReference>
<dbReference type="KEGG" id="mxe:MYXE_33220"/>
<evidence type="ECO:0008006" key="3">
    <source>
        <dbReference type="Google" id="ProtNLM"/>
    </source>
</evidence>
<proteinExistence type="predicted"/>
<dbReference type="Proteomes" id="UP000464624">
    <property type="component" value="Chromosome"/>
</dbReference>
<organism evidence="1 2">
    <name type="scientific">Mycobacterium xenopi</name>
    <dbReference type="NCBI Taxonomy" id="1789"/>
    <lineage>
        <taxon>Bacteria</taxon>
        <taxon>Bacillati</taxon>
        <taxon>Actinomycetota</taxon>
        <taxon>Actinomycetes</taxon>
        <taxon>Mycobacteriales</taxon>
        <taxon>Mycobacteriaceae</taxon>
        <taxon>Mycobacterium</taxon>
    </lineage>
</organism>
<reference evidence="1 2" key="1">
    <citation type="submission" date="2019-12" db="EMBL/GenBank/DDBJ databases">
        <title>Complete genome sequence of Mycolicibacterium xenopi str. JCM15661T.</title>
        <authorList>
            <person name="Yoshida M."/>
            <person name="Fukano H."/>
            <person name="Asakura T."/>
            <person name="Hoshino Y."/>
        </authorList>
    </citation>
    <scope>NUCLEOTIDE SEQUENCE [LARGE SCALE GENOMIC DNA]</scope>
    <source>
        <strain evidence="1 2">JCM 15661T</strain>
    </source>
</reference>